<feature type="non-terminal residue" evidence="2">
    <location>
        <position position="1"/>
    </location>
</feature>
<feature type="region of interest" description="Disordered" evidence="1">
    <location>
        <begin position="38"/>
        <end position="60"/>
    </location>
</feature>
<evidence type="ECO:0000313" key="3">
    <source>
        <dbReference type="Proteomes" id="UP000654075"/>
    </source>
</evidence>
<dbReference type="AlphaFoldDB" id="A0A813GPE7"/>
<evidence type="ECO:0000313" key="2">
    <source>
        <dbReference type="EMBL" id="CAE8626870.1"/>
    </source>
</evidence>
<keyword evidence="3" id="KW-1185">Reference proteome</keyword>
<organism evidence="2 3">
    <name type="scientific">Polarella glacialis</name>
    <name type="common">Dinoflagellate</name>
    <dbReference type="NCBI Taxonomy" id="89957"/>
    <lineage>
        <taxon>Eukaryota</taxon>
        <taxon>Sar</taxon>
        <taxon>Alveolata</taxon>
        <taxon>Dinophyceae</taxon>
        <taxon>Suessiales</taxon>
        <taxon>Suessiaceae</taxon>
        <taxon>Polarella</taxon>
    </lineage>
</organism>
<evidence type="ECO:0000256" key="1">
    <source>
        <dbReference type="SAM" id="MobiDB-lite"/>
    </source>
</evidence>
<dbReference type="Proteomes" id="UP000654075">
    <property type="component" value="Unassembled WGS sequence"/>
</dbReference>
<accession>A0A813GPE7</accession>
<dbReference type="EMBL" id="CAJNNV010029056">
    <property type="protein sequence ID" value="CAE8626870.1"/>
    <property type="molecule type" value="Genomic_DNA"/>
</dbReference>
<reference evidence="2" key="1">
    <citation type="submission" date="2021-02" db="EMBL/GenBank/DDBJ databases">
        <authorList>
            <person name="Dougan E. K."/>
            <person name="Rhodes N."/>
            <person name="Thang M."/>
            <person name="Chan C."/>
        </authorList>
    </citation>
    <scope>NUCLEOTIDE SEQUENCE</scope>
</reference>
<comment type="caution">
    <text evidence="2">The sequence shown here is derived from an EMBL/GenBank/DDBJ whole genome shotgun (WGS) entry which is preliminary data.</text>
</comment>
<proteinExistence type="predicted"/>
<name>A0A813GPE7_POLGL</name>
<gene>
    <name evidence="2" type="ORF">PGLA1383_LOCUS43750</name>
</gene>
<protein>
    <submittedName>
        <fullName evidence="2">Uncharacterized protein</fullName>
    </submittedName>
</protein>
<feature type="non-terminal residue" evidence="2">
    <location>
        <position position="114"/>
    </location>
</feature>
<sequence length="114" mass="13712">ASRWRPPEEERRQALLVKRQLQASLEEEVRKLRLQLKKERQETADASRQLRDRIDQERREEASLQMRITEAELGGWEKTFEVSAVHREVQEKTKEILEAMQDLREQQQQSFKQA</sequence>